<dbReference type="GO" id="GO:0006897">
    <property type="term" value="P:endocytosis"/>
    <property type="evidence" value="ECO:0007669"/>
    <property type="project" value="TreeGrafter"/>
</dbReference>
<reference evidence="4 5" key="1">
    <citation type="journal article" date="2018" name="New Phytol.">
        <title>Phylogenomics of Endogonaceae and evolution of mycorrhizas within Mucoromycota.</title>
        <authorList>
            <person name="Chang Y."/>
            <person name="Desiro A."/>
            <person name="Na H."/>
            <person name="Sandor L."/>
            <person name="Lipzen A."/>
            <person name="Clum A."/>
            <person name="Barry K."/>
            <person name="Grigoriev I.V."/>
            <person name="Martin F.M."/>
            <person name="Stajich J.E."/>
            <person name="Smith M.E."/>
            <person name="Bonito G."/>
            <person name="Spatafora J.W."/>
        </authorList>
    </citation>
    <scope>NUCLEOTIDE SEQUENCE [LARGE SCALE GENOMIC DNA]</scope>
    <source>
        <strain evidence="4 5">AD002</strain>
    </source>
</reference>
<evidence type="ECO:0000313" key="4">
    <source>
        <dbReference type="EMBL" id="RUS25298.1"/>
    </source>
</evidence>
<dbReference type="Pfam" id="PF00792">
    <property type="entry name" value="PI3K_C2"/>
    <property type="match status" value="1"/>
</dbReference>
<dbReference type="SMART" id="SM00145">
    <property type="entry name" value="PI3Ka"/>
    <property type="match status" value="1"/>
</dbReference>
<dbReference type="PROSITE" id="PS51547">
    <property type="entry name" value="C2_PI3K"/>
    <property type="match status" value="1"/>
</dbReference>
<evidence type="ECO:0000259" key="3">
    <source>
        <dbReference type="PROSITE" id="PS51547"/>
    </source>
</evidence>
<dbReference type="GO" id="GO:0005768">
    <property type="term" value="C:endosome"/>
    <property type="evidence" value="ECO:0007669"/>
    <property type="project" value="TreeGrafter"/>
</dbReference>
<feature type="domain" description="C2 PI3K-type" evidence="3">
    <location>
        <begin position="50"/>
        <end position="225"/>
    </location>
</feature>
<dbReference type="GO" id="GO:0000407">
    <property type="term" value="C:phagophore assembly site"/>
    <property type="evidence" value="ECO:0007669"/>
    <property type="project" value="TreeGrafter"/>
</dbReference>
<dbReference type="PANTHER" id="PTHR10048:SF7">
    <property type="entry name" value="PHOSPHATIDYLINOSITOL 3-KINASE CATALYTIC SUBUNIT TYPE 3"/>
    <property type="match status" value="1"/>
</dbReference>
<comment type="caution">
    <text evidence="4">The sequence shown here is derived from an EMBL/GenBank/DDBJ whole genome shotgun (WGS) entry which is preliminary data.</text>
</comment>
<feature type="domain" description="PIK helical" evidence="2">
    <location>
        <begin position="370"/>
        <end position="475"/>
    </location>
</feature>
<dbReference type="EMBL" id="RBNJ01013347">
    <property type="protein sequence ID" value="RUS25298.1"/>
    <property type="molecule type" value="Genomic_DNA"/>
</dbReference>
<dbReference type="SMART" id="SM00142">
    <property type="entry name" value="PI3K_C2"/>
    <property type="match status" value="1"/>
</dbReference>
<organism evidence="4 5">
    <name type="scientific">Jimgerdemannia flammicorona</name>
    <dbReference type="NCBI Taxonomy" id="994334"/>
    <lineage>
        <taxon>Eukaryota</taxon>
        <taxon>Fungi</taxon>
        <taxon>Fungi incertae sedis</taxon>
        <taxon>Mucoromycota</taxon>
        <taxon>Mucoromycotina</taxon>
        <taxon>Endogonomycetes</taxon>
        <taxon>Endogonales</taxon>
        <taxon>Endogonaceae</taxon>
        <taxon>Jimgerdemannia</taxon>
    </lineage>
</organism>
<protein>
    <recommendedName>
        <fullName evidence="6">Phosphatidylinositol 3-kinase VPS34</fullName>
    </recommendedName>
</protein>
<feature type="non-terminal residue" evidence="4">
    <location>
        <position position="475"/>
    </location>
</feature>
<evidence type="ECO:0008006" key="6">
    <source>
        <dbReference type="Google" id="ProtNLM"/>
    </source>
</evidence>
<dbReference type="InterPro" id="IPR002420">
    <property type="entry name" value="PI3K-type_C2_dom"/>
</dbReference>
<dbReference type="Gene3D" id="2.60.40.150">
    <property type="entry name" value="C2 domain"/>
    <property type="match status" value="1"/>
</dbReference>
<dbReference type="InterPro" id="IPR042236">
    <property type="entry name" value="PI3K_accessory_sf"/>
</dbReference>
<dbReference type="InterPro" id="IPR035892">
    <property type="entry name" value="C2_domain_sf"/>
</dbReference>
<comment type="similarity">
    <text evidence="1">Belongs to the PI3/PI4-kinase family. Type III PI4K subfamily.</text>
</comment>
<dbReference type="GO" id="GO:0016303">
    <property type="term" value="F:1-phosphatidylinositol-3-kinase activity"/>
    <property type="evidence" value="ECO:0007669"/>
    <property type="project" value="TreeGrafter"/>
</dbReference>
<accession>A0A433Q690</accession>
<evidence type="ECO:0000313" key="5">
    <source>
        <dbReference type="Proteomes" id="UP000274822"/>
    </source>
</evidence>
<dbReference type="SUPFAM" id="SSF48371">
    <property type="entry name" value="ARM repeat"/>
    <property type="match status" value="1"/>
</dbReference>
<proteinExistence type="inferred from homology"/>
<dbReference type="Proteomes" id="UP000274822">
    <property type="component" value="Unassembled WGS sequence"/>
</dbReference>
<dbReference type="Pfam" id="PF00613">
    <property type="entry name" value="PI3Ka"/>
    <property type="match status" value="1"/>
</dbReference>
<dbReference type="CDD" id="cd08397">
    <property type="entry name" value="C2_PI3K_class_III"/>
    <property type="match status" value="1"/>
</dbReference>
<dbReference type="PANTHER" id="PTHR10048">
    <property type="entry name" value="PHOSPHATIDYLINOSITOL KINASE"/>
    <property type="match status" value="1"/>
</dbReference>
<evidence type="ECO:0000256" key="1">
    <source>
        <dbReference type="ARBA" id="ARBA00006209"/>
    </source>
</evidence>
<dbReference type="GO" id="GO:0000045">
    <property type="term" value="P:autophagosome assembly"/>
    <property type="evidence" value="ECO:0007669"/>
    <property type="project" value="TreeGrafter"/>
</dbReference>
<gene>
    <name evidence="4" type="ORF">BC938DRAFT_472360</name>
</gene>
<sequence length="475" mass="54801">MSIKDKAFTYCLTKDIDVLLNIRMYVSPAPLALASLHPSNLVGLRDKRPFTATLADPPLKFTGLQDSDYPDLYVTAQLHADNKPLTVPVRTAYKPFRAHWTWNEWLSLPIKVRDLPANAQLAITVWDVYGPRKVVPVGGTTFHTHFVYEVYVRVMALLRQMDQPKCINSYRNFLSTLRKGKHKLYLWPDREADGKVDTTTPSKVGANSEMDRLEKVFFSECIVRGWVVPKILVYALLKLRFPLLPISPPKQLMKRHERNEMPCIEWLDNLAFRQIEKINKKESTSTTSLFLYIDLPKFDFPLIFSEPEYTPPPTDPTIQQPPPLGTTMTPIPVGPVVPAVIIQDPEIARENPVEAKHRRLVRSHRNGPLDRDLKPNSKIRDELNEILKYPPTHPLTTEEKDLVWKFRFYLTRDKRVRFLKCVMWTDPTEVRQAVDMLPLWADPDVDDALELLGRDFEDRAVRGYAVGQLRKADDD</sequence>
<dbReference type="InterPro" id="IPR015433">
    <property type="entry name" value="PI3/4_kinase"/>
</dbReference>
<dbReference type="PROSITE" id="PS51545">
    <property type="entry name" value="PIK_HELICAL"/>
    <property type="match status" value="1"/>
</dbReference>
<keyword evidence="5" id="KW-1185">Reference proteome</keyword>
<name>A0A433Q690_9FUNG</name>
<evidence type="ECO:0000259" key="2">
    <source>
        <dbReference type="PROSITE" id="PS51545"/>
    </source>
</evidence>
<dbReference type="AlphaFoldDB" id="A0A433Q690"/>
<dbReference type="SUPFAM" id="SSF49562">
    <property type="entry name" value="C2 domain (Calcium/lipid-binding domain, CaLB)"/>
    <property type="match status" value="1"/>
</dbReference>
<dbReference type="GO" id="GO:0048015">
    <property type="term" value="P:phosphatidylinositol-mediated signaling"/>
    <property type="evidence" value="ECO:0007669"/>
    <property type="project" value="TreeGrafter"/>
</dbReference>
<dbReference type="GO" id="GO:0034271">
    <property type="term" value="C:phosphatidylinositol 3-kinase complex, class III, type I"/>
    <property type="evidence" value="ECO:0007669"/>
    <property type="project" value="TreeGrafter"/>
</dbReference>
<dbReference type="GO" id="GO:0034272">
    <property type="term" value="C:phosphatidylinositol 3-kinase complex, class III, type II"/>
    <property type="evidence" value="ECO:0007669"/>
    <property type="project" value="TreeGrafter"/>
</dbReference>
<dbReference type="Gene3D" id="1.25.40.70">
    <property type="entry name" value="Phosphatidylinositol 3-kinase, accessory domain (PIK)"/>
    <property type="match status" value="1"/>
</dbReference>
<dbReference type="InterPro" id="IPR016024">
    <property type="entry name" value="ARM-type_fold"/>
</dbReference>
<dbReference type="GO" id="GO:0005777">
    <property type="term" value="C:peroxisome"/>
    <property type="evidence" value="ECO:0007669"/>
    <property type="project" value="TreeGrafter"/>
</dbReference>
<dbReference type="InterPro" id="IPR001263">
    <property type="entry name" value="PI3K_accessory_dom"/>
</dbReference>